<reference evidence="2 3" key="1">
    <citation type="submission" date="2016-10" db="EMBL/GenBank/DDBJ databases">
        <authorList>
            <person name="de Groot N.N."/>
        </authorList>
    </citation>
    <scope>NUCLEOTIDE SEQUENCE [LARGE SCALE GENOMIC DNA]</scope>
    <source>
        <strain evidence="2 3">DSM 25186</strain>
    </source>
</reference>
<feature type="domain" description="POTRA" evidence="1">
    <location>
        <begin position="27"/>
        <end position="85"/>
    </location>
</feature>
<protein>
    <submittedName>
        <fullName evidence="2">Surface antigen variable number repeat-containing protein</fullName>
    </submittedName>
</protein>
<dbReference type="Pfam" id="PF07244">
    <property type="entry name" value="POTRA"/>
    <property type="match status" value="1"/>
</dbReference>
<organism evidence="2 3">
    <name type="scientific">Catalinimonas alkaloidigena</name>
    <dbReference type="NCBI Taxonomy" id="1075417"/>
    <lineage>
        <taxon>Bacteria</taxon>
        <taxon>Pseudomonadati</taxon>
        <taxon>Bacteroidota</taxon>
        <taxon>Cytophagia</taxon>
        <taxon>Cytophagales</taxon>
        <taxon>Catalimonadaceae</taxon>
        <taxon>Catalinimonas</taxon>
    </lineage>
</organism>
<dbReference type="Gene3D" id="2.40.160.50">
    <property type="entry name" value="membrane protein fhac: a member of the omp85/tpsb transporter family"/>
    <property type="match status" value="1"/>
</dbReference>
<dbReference type="STRING" id="1075417.SAMN05421823_10371"/>
<dbReference type="Gene3D" id="3.10.20.310">
    <property type="entry name" value="membrane protein fhac"/>
    <property type="match status" value="1"/>
</dbReference>
<gene>
    <name evidence="2" type="ORF">SAMN05421823_10371</name>
</gene>
<dbReference type="AlphaFoldDB" id="A0A1G9DCE7"/>
<dbReference type="Proteomes" id="UP000198510">
    <property type="component" value="Unassembled WGS sequence"/>
</dbReference>
<keyword evidence="3" id="KW-1185">Reference proteome</keyword>
<evidence type="ECO:0000313" key="3">
    <source>
        <dbReference type="Proteomes" id="UP000198510"/>
    </source>
</evidence>
<dbReference type="GO" id="GO:0019867">
    <property type="term" value="C:outer membrane"/>
    <property type="evidence" value="ECO:0007669"/>
    <property type="project" value="InterPro"/>
</dbReference>
<dbReference type="EMBL" id="FNFO01000003">
    <property type="protein sequence ID" value="SDK61474.1"/>
    <property type="molecule type" value="Genomic_DNA"/>
</dbReference>
<dbReference type="OrthoDB" id="9768717at2"/>
<accession>A0A1G9DCE7</accession>
<dbReference type="RefSeq" id="WP_089680942.1">
    <property type="nucleotide sequence ID" value="NZ_FNFO01000003.1"/>
</dbReference>
<evidence type="ECO:0000259" key="1">
    <source>
        <dbReference type="Pfam" id="PF07244"/>
    </source>
</evidence>
<dbReference type="InterPro" id="IPR010827">
    <property type="entry name" value="BamA/TamA_POTRA"/>
</dbReference>
<name>A0A1G9DCE7_9BACT</name>
<sequence length="470" mass="54629">MLLSLWAGSLCAQSAADSLPIGQHFVVVRTIQIEGNTRTRHHIITRELNIHPGDTIDLALLPMLLQQERNKIFNTRLFVTVDVKAAPALPDSLPQYLERDVIILLKERWYFFPSVIFELADRNFNEWWEQRGRDLSRTNYGIRLSQRNFRGRNERLKLKLQGGFTKKYELLYEVPYLNRQQKAGGSVMFSYITQKNVAFDVKDHTLEFLGSSDETLLTRFTTGLTYGRRHGFFTNSAFSLQFVYNTIADTLAELNPNYFLNGRTHQRYFQASYRFDWDRRDIKAYALRGHQLWVTLGRAGLLPSDDFHRTSITALGALYRPLGHQFYWSGSVSGQLTTRARQPFAQFQALGYGQELVRGYNRYVINGQHYGLLRNTLRKRLFSYQTDLNFIPLRQFRTIPVALYIKGFSDLGYVYNPLATEQNARFTNQPLWGTGLGLDLVTFYDAVFRIEWAINAQAETGFFLNFRSEF</sequence>
<evidence type="ECO:0000313" key="2">
    <source>
        <dbReference type="EMBL" id="SDK61474.1"/>
    </source>
</evidence>
<proteinExistence type="predicted"/>